<proteinExistence type="predicted"/>
<feature type="region of interest" description="Disordered" evidence="1">
    <location>
        <begin position="489"/>
        <end position="515"/>
    </location>
</feature>
<keyword evidence="3" id="KW-0347">Helicase</keyword>
<reference evidence="4" key="1">
    <citation type="journal article" date="2019" name="Int. J. Syst. Evol. Microbiol.">
        <title>The Global Catalogue of Microorganisms (GCM) 10K type strain sequencing project: providing services to taxonomists for standard genome sequencing and annotation.</title>
        <authorList>
            <consortium name="The Broad Institute Genomics Platform"/>
            <consortium name="The Broad Institute Genome Sequencing Center for Infectious Disease"/>
            <person name="Wu L."/>
            <person name="Ma J."/>
        </authorList>
    </citation>
    <scope>NUCLEOTIDE SEQUENCE [LARGE SCALE GENOMIC DNA]</scope>
    <source>
        <strain evidence="4">CGMCC 4.1641</strain>
    </source>
</reference>
<dbReference type="RefSeq" id="WP_204601407.1">
    <property type="nucleotide sequence ID" value="NZ_JBHSED010000040.1"/>
</dbReference>
<feature type="domain" description="Helicase XPB/Ssl2 N-terminal" evidence="2">
    <location>
        <begin position="344"/>
        <end position="464"/>
    </location>
</feature>
<dbReference type="Pfam" id="PF13625">
    <property type="entry name" value="Helicase_C_3"/>
    <property type="match status" value="1"/>
</dbReference>
<keyword evidence="4" id="KW-1185">Reference proteome</keyword>
<protein>
    <submittedName>
        <fullName evidence="3">Helicase-associated domain-containing protein</fullName>
    </submittedName>
</protein>
<keyword evidence="3" id="KW-0378">Hydrolase</keyword>
<evidence type="ECO:0000259" key="2">
    <source>
        <dbReference type="Pfam" id="PF13625"/>
    </source>
</evidence>
<dbReference type="InterPro" id="IPR032830">
    <property type="entry name" value="XPB/Ssl2_N"/>
</dbReference>
<evidence type="ECO:0000313" key="3">
    <source>
        <dbReference type="EMBL" id="MFC4305836.1"/>
    </source>
</evidence>
<dbReference type="GO" id="GO:0004386">
    <property type="term" value="F:helicase activity"/>
    <property type="evidence" value="ECO:0007669"/>
    <property type="project" value="UniProtKB-KW"/>
</dbReference>
<gene>
    <name evidence="3" type="ORF">ACFO1S_20610</name>
</gene>
<evidence type="ECO:0000256" key="1">
    <source>
        <dbReference type="SAM" id="MobiDB-lite"/>
    </source>
</evidence>
<dbReference type="Proteomes" id="UP001595755">
    <property type="component" value="Unassembled WGS sequence"/>
</dbReference>
<dbReference type="EMBL" id="JBHSED010000040">
    <property type="protein sequence ID" value="MFC4305836.1"/>
    <property type="molecule type" value="Genomic_DNA"/>
</dbReference>
<name>A0ABV8SE31_9BACL</name>
<evidence type="ECO:0000313" key="4">
    <source>
        <dbReference type="Proteomes" id="UP001595755"/>
    </source>
</evidence>
<comment type="caution">
    <text evidence="3">The sequence shown here is derived from an EMBL/GenBank/DDBJ whole genome shotgun (WGS) entry which is preliminary data.</text>
</comment>
<sequence>MRAKLAIDRLSEEMKRVILRDPALRERAFSAEELPSILTDAEWAAAWTRESADPAQRAVLRSIVSRYAGLPFEADRLIRQSEEQFGLTGAETHVALAKLRRSGILFAVRKAWGDRLLFLPSDAIAVWQPLVHPADNLPLQRDEAAAVERLAKNAPIALTFELLQAWHEIARQPVEFTAKGAPHRASVARVVAASGLASLRLTDLELRFPYAEQVPLPAAFIFDLGLSCGVLQLDGSGIRIRRPGLARWLSQPLAAAERSLRELVIERYCSADAGFHLTTAAIFNLEEERWYTEGRLADWQSFEQKEARLGVLEALGWIERGRWKGRDVIRRKTAAALGDAPAPLILQPDGEILVPPEADLNTRWTLQDVAEKRAADLFFVYRITSASCEKAYKAGYSLAGVEGFLKQASGEALPALVAALLRDGFGRLGRTRLTPATLLRTESAKLADELMGNPELSPMLLERIGERDFLVDTASAKLLRAKLSRYGYPPEENEENASLRGEGETSESEESGMSGKAGWIERRHDVSLFETDRTLQEIDDLFPGLGDIPAAWITKERSYHPSTSREMLQRAIAWQTAVQVTIEGETRFFVPKSIREEDSGWSVAGSWQLADASGNGAFVWQEARLRADEVAGLRIVVPDLEPLETD</sequence>
<keyword evidence="3" id="KW-0547">Nucleotide-binding</keyword>
<organism evidence="3 4">
    <name type="scientific">Cohnella boryungensis</name>
    <dbReference type="NCBI Taxonomy" id="768479"/>
    <lineage>
        <taxon>Bacteria</taxon>
        <taxon>Bacillati</taxon>
        <taxon>Bacillota</taxon>
        <taxon>Bacilli</taxon>
        <taxon>Bacillales</taxon>
        <taxon>Paenibacillaceae</taxon>
        <taxon>Cohnella</taxon>
    </lineage>
</organism>
<accession>A0ABV8SE31</accession>
<keyword evidence="3" id="KW-0067">ATP-binding</keyword>